<dbReference type="Proteomes" id="UP000280708">
    <property type="component" value="Chromosome"/>
</dbReference>
<dbReference type="RefSeq" id="WP_122129962.1">
    <property type="nucleotide sequence ID" value="NZ_CP033230.1"/>
</dbReference>
<dbReference type="SUPFAM" id="SSF52266">
    <property type="entry name" value="SGNH hydrolase"/>
    <property type="match status" value="1"/>
</dbReference>
<proteinExistence type="predicted"/>
<dbReference type="AlphaFoldDB" id="A0A3G2UY62"/>
<dbReference type="EMBL" id="CP033230">
    <property type="protein sequence ID" value="AYO80103.1"/>
    <property type="molecule type" value="Genomic_DNA"/>
</dbReference>
<name>A0A3G2UY62_SPHYA</name>
<dbReference type="InterPro" id="IPR036514">
    <property type="entry name" value="SGNH_hydro_sf"/>
</dbReference>
<protein>
    <submittedName>
        <fullName evidence="1">SGNH/GDSL hydrolase family protein</fullName>
    </submittedName>
</protein>
<gene>
    <name evidence="1" type="ORF">EBF16_26490</name>
</gene>
<dbReference type="Gene3D" id="3.40.50.1110">
    <property type="entry name" value="SGNH hydrolase"/>
    <property type="match status" value="1"/>
</dbReference>
<organism evidence="1 2">
    <name type="scientific">Sphingobium yanoikuyae</name>
    <name type="common">Sphingomonas yanoikuyae</name>
    <dbReference type="NCBI Taxonomy" id="13690"/>
    <lineage>
        <taxon>Bacteria</taxon>
        <taxon>Pseudomonadati</taxon>
        <taxon>Pseudomonadota</taxon>
        <taxon>Alphaproteobacteria</taxon>
        <taxon>Sphingomonadales</taxon>
        <taxon>Sphingomonadaceae</taxon>
        <taxon>Sphingobium</taxon>
    </lineage>
</organism>
<reference evidence="1 2" key="1">
    <citation type="submission" date="2018-10" db="EMBL/GenBank/DDBJ databases">
        <title>Characterization and genome analysis of a novel bacterium Sphingobium yanoikuyae SJTF8 capable of degrading PAHs.</title>
        <authorList>
            <person name="Yin C."/>
            <person name="Xiong W."/>
            <person name="Liang R."/>
        </authorList>
    </citation>
    <scope>NUCLEOTIDE SEQUENCE [LARGE SCALE GENOMIC DNA]</scope>
    <source>
        <strain evidence="1 2">SJTF8</strain>
    </source>
</reference>
<keyword evidence="1" id="KW-0378">Hydrolase</keyword>
<evidence type="ECO:0000313" key="2">
    <source>
        <dbReference type="Proteomes" id="UP000280708"/>
    </source>
</evidence>
<accession>A0A3G2UY62</accession>
<evidence type="ECO:0000313" key="1">
    <source>
        <dbReference type="EMBL" id="AYO80103.1"/>
    </source>
</evidence>
<dbReference type="GO" id="GO:0016788">
    <property type="term" value="F:hydrolase activity, acting on ester bonds"/>
    <property type="evidence" value="ECO:0007669"/>
    <property type="project" value="UniProtKB-ARBA"/>
</dbReference>
<sequence length="675" mass="71398">MTHNVYRVRARGMPGPGLTEEQQAAVDRTVRAAISVDTFADRDAIASPPYGLWVYVVEGARWYVWTEDGLPVDPEDPEGARMDGWVGQRTDAELQATLDGAFGAINLNLGNINTELVKRQATLDTFAQLGAITGEYLYYGRHVYVVEGGRWYSWTKDGNGPGVDAWKAYQSREEQDNNVLASDARDAALSDRIDAIQPAEIASFASTPANGELGATTSSLALAWSILTEDGAPLAQKISWGGNIVHLDGSARSLTIPPPAWAAQTQAMVIGDSLSSPGYSDTLATATSLTVTRVALGAQTSYKQALRVGAQPLYVTLSGNTLPASGTEATVTLLNGAAPNVANPASLMTTADGDPSALYQIAGTINGVAVTMLHRPATAPNVYKMTQAGGAPVTVPAGSLFVPDWSAAMRTHELWICVGRNNVTDPARIRADITAMIRMARGQRILLFGIINAPNEPTGSANLATIKGLNDWMRATWPQYYVVDGSGRDLRQALLASGGTTGDDLTDRNNEVIPRSLRVAADDLHLNSTGYGIWATMAQAFRTGQTAPPASIADGTVITLNANGRLRQLTFAKLPRRYWGVGANTALTGAQVIALAGSELSAGRAKAFSVAAADQYVYFAYLASLGDPTGYAIAGFAEGYVKTVVSVTTAAGHTADYIVLRSTNKLTGTVPVEVK</sequence>